<organism evidence="4 5">
    <name type="scientific">Agromyces cerinus subsp. cerinus</name>
    <dbReference type="NCBI Taxonomy" id="232089"/>
    <lineage>
        <taxon>Bacteria</taxon>
        <taxon>Bacillati</taxon>
        <taxon>Actinomycetota</taxon>
        <taxon>Actinomycetes</taxon>
        <taxon>Micrococcales</taxon>
        <taxon>Microbacteriaceae</taxon>
        <taxon>Agromyces</taxon>
    </lineage>
</organism>
<evidence type="ECO:0000313" key="5">
    <source>
        <dbReference type="Proteomes" id="UP000184699"/>
    </source>
</evidence>
<dbReference type="InterPro" id="IPR050832">
    <property type="entry name" value="Bact_Acetyltransf"/>
</dbReference>
<protein>
    <submittedName>
        <fullName evidence="4">Acetyltransferase (GNAT) family protein</fullName>
    </submittedName>
</protein>
<feature type="domain" description="N-acetyltransferase" evidence="3">
    <location>
        <begin position="5"/>
        <end position="158"/>
    </location>
</feature>
<dbReference type="GO" id="GO:0016747">
    <property type="term" value="F:acyltransferase activity, transferring groups other than amino-acyl groups"/>
    <property type="evidence" value="ECO:0007669"/>
    <property type="project" value="InterPro"/>
</dbReference>
<evidence type="ECO:0000256" key="2">
    <source>
        <dbReference type="ARBA" id="ARBA00023315"/>
    </source>
</evidence>
<dbReference type="Gene3D" id="3.40.630.30">
    <property type="match status" value="1"/>
</dbReference>
<evidence type="ECO:0000313" key="4">
    <source>
        <dbReference type="EMBL" id="SIN77458.1"/>
    </source>
</evidence>
<evidence type="ECO:0000256" key="1">
    <source>
        <dbReference type="ARBA" id="ARBA00022679"/>
    </source>
</evidence>
<dbReference type="PROSITE" id="PS51186">
    <property type="entry name" value="GNAT"/>
    <property type="match status" value="1"/>
</dbReference>
<dbReference type="OrthoDB" id="70840at2"/>
<dbReference type="CDD" id="cd04301">
    <property type="entry name" value="NAT_SF"/>
    <property type="match status" value="1"/>
</dbReference>
<dbReference type="AlphaFoldDB" id="A0A1N6E364"/>
<proteinExistence type="predicted"/>
<dbReference type="InterPro" id="IPR016181">
    <property type="entry name" value="Acyl_CoA_acyltransferase"/>
</dbReference>
<reference evidence="5" key="1">
    <citation type="submission" date="2016-11" db="EMBL/GenBank/DDBJ databases">
        <authorList>
            <person name="Varghese N."/>
            <person name="Submissions S."/>
        </authorList>
    </citation>
    <scope>NUCLEOTIDE SEQUENCE [LARGE SCALE GENOMIC DNA]</scope>
    <source>
        <strain evidence="5">DSM 8595</strain>
    </source>
</reference>
<sequence>MLTFVQVDPTTEASLQILRRYYDDIIGRYNGRPATAAEIEETLAEEPSDDLRGETGAFVVAREGEEVLGCAGVRYIDAATGELTRVFVTSEARGRGLGAVLIGEVERVAMRAGRSRMRLDVRGDLVEARRLYGRAGYREVPAFSDAPYADHWMAKDLVELE</sequence>
<dbReference type="EMBL" id="FSRJ01000001">
    <property type="protein sequence ID" value="SIN77458.1"/>
    <property type="molecule type" value="Genomic_DNA"/>
</dbReference>
<evidence type="ECO:0000259" key="3">
    <source>
        <dbReference type="PROSITE" id="PS51186"/>
    </source>
</evidence>
<dbReference type="Proteomes" id="UP000184699">
    <property type="component" value="Unassembled WGS sequence"/>
</dbReference>
<dbReference type="RefSeq" id="WP_074259181.1">
    <property type="nucleotide sequence ID" value="NZ_FSRJ01000001.1"/>
</dbReference>
<keyword evidence="5" id="KW-1185">Reference proteome</keyword>
<dbReference type="Pfam" id="PF00583">
    <property type="entry name" value="Acetyltransf_1"/>
    <property type="match status" value="1"/>
</dbReference>
<keyword evidence="1 4" id="KW-0808">Transferase</keyword>
<keyword evidence="2" id="KW-0012">Acyltransferase</keyword>
<dbReference type="InterPro" id="IPR000182">
    <property type="entry name" value="GNAT_dom"/>
</dbReference>
<dbReference type="PANTHER" id="PTHR43877:SF2">
    <property type="entry name" value="AMINOALKYLPHOSPHONATE N-ACETYLTRANSFERASE-RELATED"/>
    <property type="match status" value="1"/>
</dbReference>
<dbReference type="SUPFAM" id="SSF55729">
    <property type="entry name" value="Acyl-CoA N-acyltransferases (Nat)"/>
    <property type="match status" value="1"/>
</dbReference>
<dbReference type="STRING" id="232089.SAMN05443544_1032"/>
<dbReference type="PANTHER" id="PTHR43877">
    <property type="entry name" value="AMINOALKYLPHOSPHONATE N-ACETYLTRANSFERASE-RELATED-RELATED"/>
    <property type="match status" value="1"/>
</dbReference>
<name>A0A1N6E364_9MICO</name>
<accession>A0A1N6E364</accession>
<gene>
    <name evidence="4" type="ORF">SAMN05443544_1032</name>
</gene>